<dbReference type="Pfam" id="PF00395">
    <property type="entry name" value="SLH"/>
    <property type="match status" value="1"/>
</dbReference>
<name>A0A511V9F0_9BACL</name>
<dbReference type="InterPro" id="IPR050695">
    <property type="entry name" value="N-acetylmuramoyl_amidase_3"/>
</dbReference>
<dbReference type="InterPro" id="IPR002508">
    <property type="entry name" value="MurNAc-LAA_cat"/>
</dbReference>
<keyword evidence="5" id="KW-1185">Reference proteome</keyword>
<dbReference type="Pfam" id="PF01520">
    <property type="entry name" value="Amidase_3"/>
    <property type="match status" value="1"/>
</dbReference>
<comment type="caution">
    <text evidence="4">The sequence shown here is derived from an EMBL/GenBank/DDBJ whole genome shotgun (WGS) entry which is preliminary data.</text>
</comment>
<feature type="domain" description="SLH" evidence="3">
    <location>
        <begin position="201"/>
        <end position="263"/>
    </location>
</feature>
<dbReference type="SMART" id="SM00646">
    <property type="entry name" value="Ami_3"/>
    <property type="match status" value="1"/>
</dbReference>
<dbReference type="RefSeq" id="WP_170230173.1">
    <property type="nucleotide sequence ID" value="NZ_BJXX01000056.1"/>
</dbReference>
<dbReference type="Gene3D" id="3.40.630.40">
    <property type="entry name" value="Zn-dependent exopeptidases"/>
    <property type="match status" value="1"/>
</dbReference>
<dbReference type="PANTHER" id="PTHR30404">
    <property type="entry name" value="N-ACETYLMURAMOYL-L-ALANINE AMIDASE"/>
    <property type="match status" value="1"/>
</dbReference>
<feature type="region of interest" description="Disordered" evidence="2">
    <location>
        <begin position="1"/>
        <end position="25"/>
    </location>
</feature>
<dbReference type="PROSITE" id="PS51272">
    <property type="entry name" value="SLH"/>
    <property type="match status" value="1"/>
</dbReference>
<dbReference type="GO" id="GO:0030288">
    <property type="term" value="C:outer membrane-bounded periplasmic space"/>
    <property type="evidence" value="ECO:0007669"/>
    <property type="project" value="TreeGrafter"/>
</dbReference>
<dbReference type="GO" id="GO:0008745">
    <property type="term" value="F:N-acetylmuramoyl-L-alanine amidase activity"/>
    <property type="evidence" value="ECO:0007669"/>
    <property type="project" value="InterPro"/>
</dbReference>
<protein>
    <recommendedName>
        <fullName evidence="3">SLH domain-containing protein</fullName>
    </recommendedName>
</protein>
<sequence>MTTKLKVAIDAGHGPETPGKRCPDDSMREFHFNSVVARYVRDGLSEYVGVETIFTHADDGSRDVPLKERTDRANTWKADVLVSIHANAYGSDWNDAQGIETYVYTTRPAEAVKLADAVQQNLLMETGRKNRGVKADNLHMVRESNMTAILVECGFMTNRQEAELLKSDAYRRKCAKAIVAGIAEVYGLTLKQQAPASEPTYSGKFKDVPDGHYAKGATERLAEKGIMNGIGNDLFGFGKPITREDAAVIVDRAIAYLEQKISQ</sequence>
<organism evidence="4 5">
    <name type="scientific">Aneurinibacillus danicus</name>
    <dbReference type="NCBI Taxonomy" id="267746"/>
    <lineage>
        <taxon>Bacteria</taxon>
        <taxon>Bacillati</taxon>
        <taxon>Bacillota</taxon>
        <taxon>Bacilli</taxon>
        <taxon>Bacillales</taxon>
        <taxon>Paenibacillaceae</taxon>
        <taxon>Aneurinibacillus group</taxon>
        <taxon>Aneurinibacillus</taxon>
    </lineage>
</organism>
<gene>
    <name evidence="4" type="ORF">ADA01nite_13320</name>
</gene>
<reference evidence="4 5" key="1">
    <citation type="submission" date="2019-07" db="EMBL/GenBank/DDBJ databases">
        <title>Whole genome shotgun sequence of Aneurinibacillus danicus NBRC 102444.</title>
        <authorList>
            <person name="Hosoyama A."/>
            <person name="Uohara A."/>
            <person name="Ohji S."/>
            <person name="Ichikawa N."/>
        </authorList>
    </citation>
    <scope>NUCLEOTIDE SEQUENCE [LARGE SCALE GENOMIC DNA]</scope>
    <source>
        <strain evidence="4 5">NBRC 102444</strain>
    </source>
</reference>
<evidence type="ECO:0000313" key="4">
    <source>
        <dbReference type="EMBL" id="GEN33872.1"/>
    </source>
</evidence>
<dbReference type="GO" id="GO:0009253">
    <property type="term" value="P:peptidoglycan catabolic process"/>
    <property type="evidence" value="ECO:0007669"/>
    <property type="project" value="InterPro"/>
</dbReference>
<dbReference type="SUPFAM" id="SSF53187">
    <property type="entry name" value="Zn-dependent exopeptidases"/>
    <property type="match status" value="1"/>
</dbReference>
<evidence type="ECO:0000256" key="2">
    <source>
        <dbReference type="SAM" id="MobiDB-lite"/>
    </source>
</evidence>
<dbReference type="CDD" id="cd02696">
    <property type="entry name" value="MurNAc-LAA"/>
    <property type="match status" value="1"/>
</dbReference>
<evidence type="ECO:0000256" key="1">
    <source>
        <dbReference type="ARBA" id="ARBA00022801"/>
    </source>
</evidence>
<proteinExistence type="predicted"/>
<keyword evidence="1" id="KW-0378">Hydrolase</keyword>
<dbReference type="AlphaFoldDB" id="A0A511V9F0"/>
<accession>A0A511V9F0</accession>
<evidence type="ECO:0000313" key="5">
    <source>
        <dbReference type="Proteomes" id="UP000321157"/>
    </source>
</evidence>
<evidence type="ECO:0000259" key="3">
    <source>
        <dbReference type="PROSITE" id="PS51272"/>
    </source>
</evidence>
<dbReference type="Proteomes" id="UP000321157">
    <property type="component" value="Unassembled WGS sequence"/>
</dbReference>
<dbReference type="InterPro" id="IPR001119">
    <property type="entry name" value="SLH_dom"/>
</dbReference>
<dbReference type="PANTHER" id="PTHR30404:SF0">
    <property type="entry name" value="N-ACETYLMURAMOYL-L-ALANINE AMIDASE AMIC"/>
    <property type="match status" value="1"/>
</dbReference>
<dbReference type="EMBL" id="BJXX01000056">
    <property type="protein sequence ID" value="GEN33872.1"/>
    <property type="molecule type" value="Genomic_DNA"/>
</dbReference>